<dbReference type="SUPFAM" id="SSF53822">
    <property type="entry name" value="Periplasmic binding protein-like I"/>
    <property type="match status" value="1"/>
</dbReference>
<evidence type="ECO:0000256" key="1">
    <source>
        <dbReference type="ARBA" id="ARBA00004196"/>
    </source>
</evidence>
<feature type="domain" description="Periplasmic binding protein" evidence="5">
    <location>
        <begin position="24"/>
        <end position="280"/>
    </location>
</feature>
<proteinExistence type="inferred from homology"/>
<dbReference type="InterPro" id="IPR025997">
    <property type="entry name" value="SBP_2_dom"/>
</dbReference>
<dbReference type="PANTHER" id="PTHR46847:SF1">
    <property type="entry name" value="D-ALLOSE-BINDING PERIPLASMIC PROTEIN-RELATED"/>
    <property type="match status" value="1"/>
</dbReference>
<dbReference type="AlphaFoldDB" id="A0A1W1XPK0"/>
<dbReference type="EMBL" id="FWXD01000012">
    <property type="protein sequence ID" value="SMC25893.1"/>
    <property type="molecule type" value="Genomic_DNA"/>
</dbReference>
<sequence>MRAIRAACWVLLLFTGMAWADPKVVFIPKGATHVFWREMARGAQDAASKMSVSMVWRGPSLENDVDAQLGIMNFYVGAHFNGIILAPDSATGLSKPISAAQAAGLSMVIVDSPLAEQNGLPYVGTNNHQAGMLAAAQAAQDMPTAKKILLLRYAAGHGSTSERERGFAEAIRRLLPHAELLDGSFAGVTVQTAQDTVGDMLRQHPDIDLIFTPNESSTEGAILGLRDARLAGKTRLYGFDFNKRIFQALQDGTAAGVVIQDPYAMGQKAMLLMADQLAGKTVPARFETPAIMLTRRNLAAPEVKAKIEPFLTRYQR</sequence>
<dbReference type="InterPro" id="IPR028082">
    <property type="entry name" value="Peripla_BP_I"/>
</dbReference>
<dbReference type="CDD" id="cd20004">
    <property type="entry name" value="PBP1_ABC_sugar_binding-like"/>
    <property type="match status" value="1"/>
</dbReference>
<dbReference type="GO" id="GO:0030313">
    <property type="term" value="C:cell envelope"/>
    <property type="evidence" value="ECO:0007669"/>
    <property type="project" value="UniProtKB-SubCell"/>
</dbReference>
<protein>
    <submittedName>
        <fullName evidence="6">Ribose transport system substrate-binding protein</fullName>
    </submittedName>
</protein>
<dbReference type="PANTHER" id="PTHR46847">
    <property type="entry name" value="D-ALLOSE-BINDING PERIPLASMIC PROTEIN-RELATED"/>
    <property type="match status" value="1"/>
</dbReference>
<feature type="signal peptide" evidence="4">
    <location>
        <begin position="1"/>
        <end position="20"/>
    </location>
</feature>
<dbReference type="Gene3D" id="3.40.50.2300">
    <property type="match status" value="2"/>
</dbReference>
<comment type="similarity">
    <text evidence="2">Belongs to the bacterial solute-binding protein 2 family.</text>
</comment>
<dbReference type="RefSeq" id="WP_084090971.1">
    <property type="nucleotide sequence ID" value="NZ_FWXD01000012.1"/>
</dbReference>
<organism evidence="6 7">
    <name type="scientific">Andreprevotia lacus DSM 23236</name>
    <dbReference type="NCBI Taxonomy" id="1121001"/>
    <lineage>
        <taxon>Bacteria</taxon>
        <taxon>Pseudomonadati</taxon>
        <taxon>Pseudomonadota</taxon>
        <taxon>Betaproteobacteria</taxon>
        <taxon>Neisseriales</taxon>
        <taxon>Chitinibacteraceae</taxon>
        <taxon>Andreprevotia</taxon>
    </lineage>
</organism>
<name>A0A1W1XPK0_9NEIS</name>
<evidence type="ECO:0000313" key="6">
    <source>
        <dbReference type="EMBL" id="SMC25893.1"/>
    </source>
</evidence>
<comment type="subcellular location">
    <subcellularLocation>
        <location evidence="1">Cell envelope</location>
    </subcellularLocation>
</comment>
<reference evidence="6 7" key="1">
    <citation type="submission" date="2017-04" db="EMBL/GenBank/DDBJ databases">
        <authorList>
            <person name="Afonso C.L."/>
            <person name="Miller P.J."/>
            <person name="Scott M.A."/>
            <person name="Spackman E."/>
            <person name="Goraichik I."/>
            <person name="Dimitrov K.M."/>
            <person name="Suarez D.L."/>
            <person name="Swayne D.E."/>
        </authorList>
    </citation>
    <scope>NUCLEOTIDE SEQUENCE [LARGE SCALE GENOMIC DNA]</scope>
    <source>
        <strain evidence="6 7">DSM 23236</strain>
    </source>
</reference>
<dbReference type="Pfam" id="PF13407">
    <property type="entry name" value="Peripla_BP_4"/>
    <property type="match status" value="1"/>
</dbReference>
<evidence type="ECO:0000256" key="3">
    <source>
        <dbReference type="ARBA" id="ARBA00022729"/>
    </source>
</evidence>
<keyword evidence="7" id="KW-1185">Reference proteome</keyword>
<dbReference type="Proteomes" id="UP000192761">
    <property type="component" value="Unassembled WGS sequence"/>
</dbReference>
<evidence type="ECO:0000313" key="7">
    <source>
        <dbReference type="Proteomes" id="UP000192761"/>
    </source>
</evidence>
<keyword evidence="3 4" id="KW-0732">Signal</keyword>
<dbReference type="STRING" id="1121001.SAMN02745857_02321"/>
<dbReference type="GO" id="GO:0030246">
    <property type="term" value="F:carbohydrate binding"/>
    <property type="evidence" value="ECO:0007669"/>
    <property type="project" value="UniProtKB-ARBA"/>
</dbReference>
<accession>A0A1W1XPK0</accession>
<gene>
    <name evidence="6" type="ORF">SAMN02745857_02321</name>
</gene>
<feature type="chain" id="PRO_5012213005" evidence="4">
    <location>
        <begin position="21"/>
        <end position="316"/>
    </location>
</feature>
<dbReference type="OrthoDB" id="250606at2"/>
<evidence type="ECO:0000256" key="2">
    <source>
        <dbReference type="ARBA" id="ARBA00007639"/>
    </source>
</evidence>
<evidence type="ECO:0000256" key="4">
    <source>
        <dbReference type="SAM" id="SignalP"/>
    </source>
</evidence>
<evidence type="ECO:0000259" key="5">
    <source>
        <dbReference type="Pfam" id="PF13407"/>
    </source>
</evidence>